<sequence length="231" mass="25481">MTFRERPWLQSGISRKDAVAAIRSDYDSNYFVSGKGDMVAYADDCLFADPFAGFNGVERFKNNVSNLGGLMEDINLEVSGWEERETELETKWRFSALLSLPWRPRLAASGGTTHVFDEETGLVVKHIESWNVEPSAVVKSLLKPSAKKPSNSWEKFFKAVHDGHPGASWMAAASPILRWYAFPVVALSAVSKGFTGHGLPGTFLGTIEGFAYVLGFAAAITQFYQLSQKSD</sequence>
<dbReference type="PANTHER" id="PTHR34123:SF1">
    <property type="entry name" value="OS04G0578200 PROTEIN"/>
    <property type="match status" value="1"/>
</dbReference>
<organism evidence="1 2">
    <name type="scientific">Coccomyxa viridis</name>
    <dbReference type="NCBI Taxonomy" id="1274662"/>
    <lineage>
        <taxon>Eukaryota</taxon>
        <taxon>Viridiplantae</taxon>
        <taxon>Chlorophyta</taxon>
        <taxon>core chlorophytes</taxon>
        <taxon>Trebouxiophyceae</taxon>
        <taxon>Trebouxiophyceae incertae sedis</taxon>
        <taxon>Coccomyxaceae</taxon>
        <taxon>Coccomyxa</taxon>
    </lineage>
</organism>
<evidence type="ECO:0000313" key="1">
    <source>
        <dbReference type="EMBL" id="CAK0781517.1"/>
    </source>
</evidence>
<keyword evidence="2" id="KW-1185">Reference proteome</keyword>
<accession>A0AAV1I6T3</accession>
<dbReference type="AlphaFoldDB" id="A0AAV1I6T3"/>
<dbReference type="Proteomes" id="UP001314263">
    <property type="component" value="Unassembled WGS sequence"/>
</dbReference>
<evidence type="ECO:0000313" key="2">
    <source>
        <dbReference type="Proteomes" id="UP001314263"/>
    </source>
</evidence>
<comment type="caution">
    <text evidence="1">The sequence shown here is derived from an EMBL/GenBank/DDBJ whole genome shotgun (WGS) entry which is preliminary data.</text>
</comment>
<protein>
    <recommendedName>
        <fullName evidence="3">SnoaL-like domain-containing protein</fullName>
    </recommendedName>
</protein>
<dbReference type="InterPro" id="IPR018790">
    <property type="entry name" value="DUF2358"/>
</dbReference>
<reference evidence="1 2" key="1">
    <citation type="submission" date="2023-10" db="EMBL/GenBank/DDBJ databases">
        <authorList>
            <person name="Maclean D."/>
            <person name="Macfadyen A."/>
        </authorList>
    </citation>
    <scope>NUCLEOTIDE SEQUENCE [LARGE SCALE GENOMIC DNA]</scope>
</reference>
<dbReference type="InterPro" id="IPR032710">
    <property type="entry name" value="NTF2-like_dom_sf"/>
</dbReference>
<gene>
    <name evidence="1" type="ORF">CVIRNUC_005393</name>
</gene>
<dbReference type="PANTHER" id="PTHR34123">
    <property type="entry name" value="OS04G0578200 PROTEIN"/>
    <property type="match status" value="1"/>
</dbReference>
<name>A0AAV1I6T3_9CHLO</name>
<evidence type="ECO:0008006" key="3">
    <source>
        <dbReference type="Google" id="ProtNLM"/>
    </source>
</evidence>
<dbReference type="Pfam" id="PF10184">
    <property type="entry name" value="DUF2358"/>
    <property type="match status" value="1"/>
</dbReference>
<dbReference type="EMBL" id="CAUYUE010000006">
    <property type="protein sequence ID" value="CAK0781517.1"/>
    <property type="molecule type" value="Genomic_DNA"/>
</dbReference>
<dbReference type="SUPFAM" id="SSF54427">
    <property type="entry name" value="NTF2-like"/>
    <property type="match status" value="1"/>
</dbReference>
<proteinExistence type="predicted"/>